<comment type="caution">
    <text evidence="5">The sequence shown here is derived from an EMBL/GenBank/DDBJ whole genome shotgun (WGS) entry which is preliminary data.</text>
</comment>
<dbReference type="Gene3D" id="3.30.870.10">
    <property type="entry name" value="Endonuclease Chain A"/>
    <property type="match status" value="1"/>
</dbReference>
<keyword evidence="1" id="KW-0378">Hydrolase</keyword>
<evidence type="ECO:0000313" key="6">
    <source>
        <dbReference type="Proteomes" id="UP000256599"/>
    </source>
</evidence>
<gene>
    <name evidence="5" type="ORF">CQA63_07375</name>
</gene>
<dbReference type="SMART" id="SM00490">
    <property type="entry name" value="HELICc"/>
    <property type="match status" value="1"/>
</dbReference>
<dbReference type="InterPro" id="IPR027417">
    <property type="entry name" value="P-loop_NTPase"/>
</dbReference>
<accession>A0A3D8I2C0</accession>
<evidence type="ECO:0000259" key="4">
    <source>
        <dbReference type="PROSITE" id="PS51194"/>
    </source>
</evidence>
<dbReference type="Pfam" id="PF04851">
    <property type="entry name" value="ResIII"/>
    <property type="match status" value="1"/>
</dbReference>
<dbReference type="InterPro" id="IPR006935">
    <property type="entry name" value="Helicase/UvrB_N"/>
</dbReference>
<feature type="domain" description="Helicase C-terminal" evidence="4">
    <location>
        <begin position="579"/>
        <end position="741"/>
    </location>
</feature>
<dbReference type="GO" id="GO:0006793">
    <property type="term" value="P:phosphorus metabolic process"/>
    <property type="evidence" value="ECO:0007669"/>
    <property type="project" value="UniProtKB-ARBA"/>
</dbReference>
<feature type="domain" description="Helicase ATP-binding" evidence="3">
    <location>
        <begin position="141"/>
        <end position="295"/>
    </location>
</feature>
<evidence type="ECO:0008006" key="7">
    <source>
        <dbReference type="Google" id="ProtNLM"/>
    </source>
</evidence>
<dbReference type="CDD" id="cd18793">
    <property type="entry name" value="SF2_C_SNF"/>
    <property type="match status" value="1"/>
</dbReference>
<dbReference type="Pfam" id="PF00271">
    <property type="entry name" value="Helicase_C"/>
    <property type="match status" value="1"/>
</dbReference>
<dbReference type="InterPro" id="IPR019065">
    <property type="entry name" value="RE_NgoFVII_N"/>
</dbReference>
<evidence type="ECO:0000259" key="3">
    <source>
        <dbReference type="PROSITE" id="PS51192"/>
    </source>
</evidence>
<evidence type="ECO:0000256" key="1">
    <source>
        <dbReference type="ARBA" id="ARBA00022801"/>
    </source>
</evidence>
<evidence type="ECO:0000313" key="5">
    <source>
        <dbReference type="EMBL" id="RDU59258.1"/>
    </source>
</evidence>
<dbReference type="Proteomes" id="UP000256599">
    <property type="component" value="Unassembled WGS sequence"/>
</dbReference>
<organism evidence="5 6">
    <name type="scientific">Helicobacter marmotae</name>
    <dbReference type="NCBI Taxonomy" id="152490"/>
    <lineage>
        <taxon>Bacteria</taxon>
        <taxon>Pseudomonadati</taxon>
        <taxon>Campylobacterota</taxon>
        <taxon>Epsilonproteobacteria</taxon>
        <taxon>Campylobacterales</taxon>
        <taxon>Helicobacteraceae</taxon>
        <taxon>Helicobacter</taxon>
    </lineage>
</organism>
<dbReference type="PANTHER" id="PTHR45766:SF6">
    <property type="entry name" value="SWI_SNF-RELATED MATRIX-ASSOCIATED ACTIN-DEPENDENT REGULATOR OF CHROMATIN SUBFAMILY A-LIKE PROTEIN 1"/>
    <property type="match status" value="1"/>
</dbReference>
<reference evidence="5 6" key="1">
    <citation type="submission" date="2018-04" db="EMBL/GenBank/DDBJ databases">
        <title>Novel Campyloabacter and Helicobacter Species and Strains.</title>
        <authorList>
            <person name="Mannion A.J."/>
            <person name="Shen Z."/>
            <person name="Fox J.G."/>
        </authorList>
    </citation>
    <scope>NUCLEOTIDE SEQUENCE [LARGE SCALE GENOMIC DNA]</scope>
    <source>
        <strain evidence="5 6">MIT 98-6070</strain>
    </source>
</reference>
<dbReference type="PROSITE" id="PS50035">
    <property type="entry name" value="PLD"/>
    <property type="match status" value="1"/>
</dbReference>
<protein>
    <recommendedName>
        <fullName evidence="7">Helicase</fullName>
    </recommendedName>
</protein>
<dbReference type="InterPro" id="IPR014001">
    <property type="entry name" value="Helicase_ATP-bd"/>
</dbReference>
<dbReference type="EMBL" id="NXLR01000015">
    <property type="protein sequence ID" value="RDU59258.1"/>
    <property type="molecule type" value="Genomic_DNA"/>
</dbReference>
<dbReference type="InterPro" id="IPR049730">
    <property type="entry name" value="SNF2/RAD54-like_C"/>
</dbReference>
<feature type="domain" description="PLD phosphodiesterase" evidence="2">
    <location>
        <begin position="9"/>
        <end position="39"/>
    </location>
</feature>
<dbReference type="GO" id="GO:0016787">
    <property type="term" value="F:hydrolase activity"/>
    <property type="evidence" value="ECO:0007669"/>
    <property type="project" value="UniProtKB-KW"/>
</dbReference>
<dbReference type="GO" id="GO:0005524">
    <property type="term" value="F:ATP binding"/>
    <property type="evidence" value="ECO:0007669"/>
    <property type="project" value="InterPro"/>
</dbReference>
<dbReference type="Gene3D" id="3.40.50.300">
    <property type="entry name" value="P-loop containing nucleotide triphosphate hydrolases"/>
    <property type="match status" value="2"/>
</dbReference>
<evidence type="ECO:0000259" key="2">
    <source>
        <dbReference type="PROSITE" id="PS50035"/>
    </source>
</evidence>
<dbReference type="GO" id="GO:0003677">
    <property type="term" value="F:DNA binding"/>
    <property type="evidence" value="ECO:0007669"/>
    <property type="project" value="InterPro"/>
</dbReference>
<dbReference type="PANTHER" id="PTHR45766">
    <property type="entry name" value="DNA ANNEALING HELICASE AND ENDONUCLEASE ZRANB3 FAMILY MEMBER"/>
    <property type="match status" value="1"/>
</dbReference>
<dbReference type="InterPro" id="IPR001736">
    <property type="entry name" value="PLipase_D/transphosphatidylase"/>
</dbReference>
<sequence>MEILKLAKENILLHSKLYLVQNANGIHAIIGSSNFTASGLGIYGDKSNKELNLLCDSKHDTGQALEYFKSIYKESTSCKDDVLNTLHTSFFYHSPKDIFSKIISPLPQAEPPTRTESQALQAAVEAFGLYEFQALASQELLARLKRYTIALLADPVGAGKTLSAIGVASTYALITIIAPKNLVAQWESYFSPNEHTPHADFIKELHGKVLVFSYHQAQNPNEFERSRLKISTLIIIDESHNFRNGLPHTRQQKPNNYQKLRANLNANAHLLLLSATPINNNFLDLANQLCLKGESFYDPIATYRIYPQDICQKAQKALESAYRGDYEELPPIELEKDYFELTHLIFSRSSEQIMSYLKVLNKNMPKQHLKTYELSSIPKHIDFSFKELSSYLGLNEQDPQNYISFAIYDPSKFLPEGIADRLFSKQLANLGDYTTPRGFICMNLTKALESSLDAFLPTIAKIIAYHRTYLKEAALLEKNKANPNAQDSNHLNNALNNESLEDLEILNEEEGESDGDEGNLLPTRLAKLKAEGYLHTLDKKFKERVELDLALLSRIEAKLKGYNSQKDFQTSQKYQKLREIIDAIPHIKSQKCLIFSESIPTTEAIKNALRRDYPKLNIESINGELNSKDFISYKNRFSPRSLKYELKDNENEIDILISSDCLSEGANLQDCKHLINWDISFNPVRSIQRIGRIWRIGSLHTSNHITHFFPDISIDSYIQLESKLKFKILAAQSATAIMDPHSIKLEKERKAFEEKRKKAYEALKTQNIALEETRLNYFLTLESVLGGLAHSLKLPQTPLNNGIFSIAYAKTAPQHHLLAYMQELESKEYYCTLFDLSTGELKSSVNDRGASILESLSYLKDIEDKESSLFSPLEDLTNNFTNLELLKAIFAKLTSKLNHQIQTHASHLAQAKKSDGGLFEVKNRHFKLIAWLFINPDFESMRTLSGQSTKIADSGSAHRSIMGAE</sequence>
<name>A0A3D8I2C0_9HELI</name>
<dbReference type="InterPro" id="IPR001650">
    <property type="entry name" value="Helicase_C-like"/>
</dbReference>
<dbReference type="PROSITE" id="PS51194">
    <property type="entry name" value="HELICASE_CTER"/>
    <property type="match status" value="1"/>
</dbReference>
<dbReference type="Pfam" id="PF09565">
    <property type="entry name" value="RE_NgoFVII"/>
    <property type="match status" value="1"/>
</dbReference>
<dbReference type="SUPFAM" id="SSF52540">
    <property type="entry name" value="P-loop containing nucleoside triphosphate hydrolases"/>
    <property type="match status" value="2"/>
</dbReference>
<dbReference type="AlphaFoldDB" id="A0A3D8I2C0"/>
<dbReference type="PROSITE" id="PS51192">
    <property type="entry name" value="HELICASE_ATP_BIND_1"/>
    <property type="match status" value="1"/>
</dbReference>
<dbReference type="RefSeq" id="WP_115511853.1">
    <property type="nucleotide sequence ID" value="NZ_NXLR01000015.1"/>
</dbReference>
<proteinExistence type="predicted"/>
<dbReference type="SMART" id="SM00487">
    <property type="entry name" value="DEXDc"/>
    <property type="match status" value="1"/>
</dbReference>
<keyword evidence="6" id="KW-1185">Reference proteome</keyword>